<dbReference type="Gene3D" id="1.10.8.100">
    <property type="entry name" value="Ribosomal RNA adenine dimethylase-like, domain 2"/>
    <property type="match status" value="1"/>
</dbReference>
<name>A0A2M6WEA6_9BACT</name>
<accession>A0A2M6WEA6</accession>
<dbReference type="InterPro" id="IPR023165">
    <property type="entry name" value="rRNA_Ade_diMease-like_C"/>
</dbReference>
<feature type="binding site" evidence="7 8">
    <location>
        <position position="37"/>
    </location>
    <ligand>
        <name>S-adenosyl-L-methionine</name>
        <dbReference type="ChEBI" id="CHEBI:59789"/>
    </ligand>
</feature>
<dbReference type="EMBL" id="PFBJ01000010">
    <property type="protein sequence ID" value="PIT91119.1"/>
    <property type="molecule type" value="Genomic_DNA"/>
</dbReference>
<evidence type="ECO:0000256" key="3">
    <source>
        <dbReference type="ARBA" id="ARBA00022603"/>
    </source>
</evidence>
<evidence type="ECO:0000256" key="4">
    <source>
        <dbReference type="ARBA" id="ARBA00022679"/>
    </source>
</evidence>
<feature type="binding site" evidence="7 8">
    <location>
        <position position="86"/>
    </location>
    <ligand>
        <name>S-adenosyl-L-methionine</name>
        <dbReference type="ChEBI" id="CHEBI:59789"/>
    </ligand>
</feature>
<keyword evidence="4 7" id="KW-0808">Transferase</keyword>
<comment type="function">
    <text evidence="7">Specifically dimethylates two adjacent adenosines (A1518 and A1519) in the loop of a conserved hairpin near the 3'-end of 16S rRNA in the 30S particle. May play a critical role in biogenesis of 30S subunits.</text>
</comment>
<dbReference type="InterPro" id="IPR029063">
    <property type="entry name" value="SAM-dependent_MTases_sf"/>
</dbReference>
<keyword evidence="1 7" id="KW-0963">Cytoplasm</keyword>
<reference evidence="11" key="1">
    <citation type="submission" date="2017-09" db="EMBL/GenBank/DDBJ databases">
        <title>Depth-based differentiation of microbial function through sediment-hosted aquifers and enrichment of novel symbionts in the deep terrestrial subsurface.</title>
        <authorList>
            <person name="Probst A.J."/>
            <person name="Ladd B."/>
            <person name="Jarett J.K."/>
            <person name="Geller-Mcgrath D.E."/>
            <person name="Sieber C.M.K."/>
            <person name="Emerson J.B."/>
            <person name="Anantharaman K."/>
            <person name="Thomas B.C."/>
            <person name="Malmstrom R."/>
            <person name="Stieglmeier M."/>
            <person name="Klingl A."/>
            <person name="Woyke T."/>
            <person name="Ryan C.M."/>
            <person name="Banfield J.F."/>
        </authorList>
    </citation>
    <scope>NUCLEOTIDE SEQUENCE [LARGE SCALE GENOMIC DNA]</scope>
</reference>
<dbReference type="CDD" id="cd02440">
    <property type="entry name" value="AdoMet_MTases"/>
    <property type="match status" value="1"/>
</dbReference>
<feature type="binding site" evidence="7 8">
    <location>
        <position position="12"/>
    </location>
    <ligand>
        <name>S-adenosyl-L-methionine</name>
        <dbReference type="ChEBI" id="CHEBI:59789"/>
    </ligand>
</feature>
<dbReference type="GO" id="GO:0005829">
    <property type="term" value="C:cytosol"/>
    <property type="evidence" value="ECO:0007669"/>
    <property type="project" value="TreeGrafter"/>
</dbReference>
<keyword evidence="6 7" id="KW-0694">RNA-binding</keyword>
<evidence type="ECO:0000256" key="7">
    <source>
        <dbReference type="HAMAP-Rule" id="MF_00607"/>
    </source>
</evidence>
<evidence type="ECO:0000256" key="5">
    <source>
        <dbReference type="ARBA" id="ARBA00022691"/>
    </source>
</evidence>
<dbReference type="InterPro" id="IPR020598">
    <property type="entry name" value="rRNA_Ade_methylase_Trfase_N"/>
</dbReference>
<comment type="similarity">
    <text evidence="7">Belongs to the class I-like SAM-binding methyltransferase superfamily. rRNA adenine N(6)-methyltransferase family. RsmA subfamily.</text>
</comment>
<dbReference type="GO" id="GO:0003723">
    <property type="term" value="F:RNA binding"/>
    <property type="evidence" value="ECO:0007669"/>
    <property type="project" value="UniProtKB-UniRule"/>
</dbReference>
<evidence type="ECO:0000256" key="1">
    <source>
        <dbReference type="ARBA" id="ARBA00022490"/>
    </source>
</evidence>
<comment type="catalytic activity">
    <reaction evidence="7">
        <text>adenosine(1518)/adenosine(1519) in 16S rRNA + 4 S-adenosyl-L-methionine = N(6)-dimethyladenosine(1518)/N(6)-dimethyladenosine(1519) in 16S rRNA + 4 S-adenosyl-L-homocysteine + 4 H(+)</text>
        <dbReference type="Rhea" id="RHEA:19609"/>
        <dbReference type="Rhea" id="RHEA-COMP:10232"/>
        <dbReference type="Rhea" id="RHEA-COMP:10233"/>
        <dbReference type="ChEBI" id="CHEBI:15378"/>
        <dbReference type="ChEBI" id="CHEBI:57856"/>
        <dbReference type="ChEBI" id="CHEBI:59789"/>
        <dbReference type="ChEBI" id="CHEBI:74411"/>
        <dbReference type="ChEBI" id="CHEBI:74493"/>
        <dbReference type="EC" id="2.1.1.182"/>
    </reaction>
</comment>
<protein>
    <recommendedName>
        <fullName evidence="7">Ribosomal RNA small subunit methyltransferase A</fullName>
        <ecNumber evidence="7">2.1.1.182</ecNumber>
    </recommendedName>
    <alternativeName>
        <fullName evidence="7">16S rRNA (adenine(1518)-N(6)/adenine(1519)-N(6))-dimethyltransferase</fullName>
    </alternativeName>
    <alternativeName>
        <fullName evidence="7">16S rRNA dimethyladenosine transferase</fullName>
    </alternativeName>
    <alternativeName>
        <fullName evidence="7">16S rRNA dimethylase</fullName>
    </alternativeName>
    <alternativeName>
        <fullName evidence="7">S-adenosylmethionine-6-N', N'-adenosyl(rRNA) dimethyltransferase</fullName>
    </alternativeName>
</protein>
<evidence type="ECO:0000256" key="2">
    <source>
        <dbReference type="ARBA" id="ARBA00022552"/>
    </source>
</evidence>
<keyword evidence="3 7" id="KW-0489">Methyltransferase</keyword>
<comment type="caution">
    <text evidence="10">The sequence shown here is derived from an EMBL/GenBank/DDBJ whole genome shotgun (WGS) entry which is preliminary data.</text>
</comment>
<sequence length="260" mass="28809">MFAKKQLGQHFLTAPSIAKKIADSANLGKDTTVLEIGPGKGILTRELLQQAGNVIAIEKDADMLPLLREEYKEALADGRLVLVEGDALSTSLAQYGLKNLSYALVANIPYYITGELLRHFLSGDTQPHTLVFLMQKEVAERIARSEKGSLLSISVAVYGTATYGGTVKAGSFSPKPNVDSAIVIVHDISKKFFDTVSEDSFFELLKTGFSQKRKQLVNNLSSYGNRERLERALYRSGIALKARPEELTPENWKKLYRELR</sequence>
<dbReference type="PANTHER" id="PTHR11727:SF7">
    <property type="entry name" value="DIMETHYLADENOSINE TRANSFERASE-RELATED"/>
    <property type="match status" value="1"/>
</dbReference>
<dbReference type="HAMAP" id="MF_00607">
    <property type="entry name" value="16SrRNA_methyltr_A"/>
    <property type="match status" value="1"/>
</dbReference>
<dbReference type="SUPFAM" id="SSF53335">
    <property type="entry name" value="S-adenosyl-L-methionine-dependent methyltransferases"/>
    <property type="match status" value="1"/>
</dbReference>
<dbReference type="EC" id="2.1.1.182" evidence="7"/>
<dbReference type="Proteomes" id="UP000228809">
    <property type="component" value="Unassembled WGS sequence"/>
</dbReference>
<evidence type="ECO:0000313" key="10">
    <source>
        <dbReference type="EMBL" id="PIT91119.1"/>
    </source>
</evidence>
<feature type="binding site" evidence="7 8">
    <location>
        <position position="58"/>
    </location>
    <ligand>
        <name>S-adenosyl-L-methionine</name>
        <dbReference type="ChEBI" id="CHEBI:59789"/>
    </ligand>
</feature>
<organism evidence="10 11">
    <name type="scientific">Candidatus Kaiserbacteria bacterium CG10_big_fil_rev_8_21_14_0_10_49_17</name>
    <dbReference type="NCBI Taxonomy" id="1974609"/>
    <lineage>
        <taxon>Bacteria</taxon>
        <taxon>Candidatus Kaiseribacteriota</taxon>
    </lineage>
</organism>
<dbReference type="GO" id="GO:0052908">
    <property type="term" value="F:16S rRNA (adenine(1518)-N(6)/adenine(1519)-N(6))-dimethyltransferase activity"/>
    <property type="evidence" value="ECO:0007669"/>
    <property type="project" value="UniProtKB-EC"/>
</dbReference>
<proteinExistence type="inferred from homology"/>
<evidence type="ECO:0000256" key="6">
    <source>
        <dbReference type="ARBA" id="ARBA00022884"/>
    </source>
</evidence>
<dbReference type="InterPro" id="IPR011530">
    <property type="entry name" value="rRNA_adenine_dimethylase"/>
</dbReference>
<keyword evidence="5 7" id="KW-0949">S-adenosyl-L-methionine</keyword>
<dbReference type="NCBIfam" id="TIGR00755">
    <property type="entry name" value="ksgA"/>
    <property type="match status" value="1"/>
</dbReference>
<feature type="binding site" evidence="7 8">
    <location>
        <position position="10"/>
    </location>
    <ligand>
        <name>S-adenosyl-L-methionine</name>
        <dbReference type="ChEBI" id="CHEBI:59789"/>
    </ligand>
</feature>
<dbReference type="SMART" id="SM00650">
    <property type="entry name" value="rADc"/>
    <property type="match status" value="1"/>
</dbReference>
<keyword evidence="2 7" id="KW-0698">rRNA processing</keyword>
<dbReference type="PROSITE" id="PS01131">
    <property type="entry name" value="RRNA_A_DIMETH"/>
    <property type="match status" value="1"/>
</dbReference>
<dbReference type="InterPro" id="IPR001737">
    <property type="entry name" value="KsgA/Erm"/>
</dbReference>
<evidence type="ECO:0000259" key="9">
    <source>
        <dbReference type="SMART" id="SM00650"/>
    </source>
</evidence>
<dbReference type="Pfam" id="PF00398">
    <property type="entry name" value="RrnaAD"/>
    <property type="match status" value="1"/>
</dbReference>
<dbReference type="Gene3D" id="3.40.50.150">
    <property type="entry name" value="Vaccinia Virus protein VP39"/>
    <property type="match status" value="1"/>
</dbReference>
<dbReference type="InterPro" id="IPR020596">
    <property type="entry name" value="rRNA_Ade_Mease_Trfase_CS"/>
</dbReference>
<evidence type="ECO:0000256" key="8">
    <source>
        <dbReference type="PROSITE-ProRule" id="PRU01026"/>
    </source>
</evidence>
<dbReference type="PROSITE" id="PS51689">
    <property type="entry name" value="SAM_RNA_A_N6_MT"/>
    <property type="match status" value="1"/>
</dbReference>
<evidence type="ECO:0000313" key="11">
    <source>
        <dbReference type="Proteomes" id="UP000228809"/>
    </source>
</evidence>
<gene>
    <name evidence="7 10" type="primary">rsmA</name>
    <name evidence="7" type="synonym">ksgA</name>
    <name evidence="10" type="ORF">COU17_02045</name>
</gene>
<dbReference type="AlphaFoldDB" id="A0A2M6WEA6"/>
<comment type="subcellular location">
    <subcellularLocation>
        <location evidence="7">Cytoplasm</location>
    </subcellularLocation>
</comment>
<dbReference type="PANTHER" id="PTHR11727">
    <property type="entry name" value="DIMETHYLADENOSINE TRANSFERASE"/>
    <property type="match status" value="1"/>
</dbReference>
<feature type="domain" description="Ribosomal RNA adenine methylase transferase N-terminal" evidence="9">
    <location>
        <begin position="17"/>
        <end position="189"/>
    </location>
</feature>
<feature type="binding site" evidence="7 8">
    <location>
        <position position="107"/>
    </location>
    <ligand>
        <name>S-adenosyl-L-methionine</name>
        <dbReference type="ChEBI" id="CHEBI:59789"/>
    </ligand>
</feature>